<keyword evidence="1" id="KW-0812">Transmembrane</keyword>
<evidence type="ECO:0000256" key="1">
    <source>
        <dbReference type="SAM" id="Phobius"/>
    </source>
</evidence>
<proteinExistence type="predicted"/>
<dbReference type="AlphaFoldDB" id="A6YGB9"/>
<dbReference type="RefSeq" id="YP_001382196.1">
    <property type="nucleotide sequence ID" value="NC_009681.1"/>
</dbReference>
<dbReference type="EMBL" id="EF506945">
    <property type="protein sequence ID" value="ABO69364.1"/>
    <property type="molecule type" value="Genomic_DNA"/>
</dbReference>
<protein>
    <submittedName>
        <fullName evidence="2">Uncharacterized protein</fullName>
    </submittedName>
</protein>
<keyword evidence="2" id="KW-0934">Plastid</keyword>
<dbReference type="GeneID" id="5383752"/>
<gene>
    <name evidence="2" type="primary">orf76</name>
</gene>
<name>A6YGB9_PLETE</name>
<reference evidence="2" key="1">
    <citation type="journal article" date="2007" name="BMC Genomics">
        <title>The chloroplast genome sequence of the green alga Leptosira terrestris: multiple losses of the inverted repeat and extensive genome rearrangements within the Trebouxiophyceae.</title>
        <authorList>
            <person name="de Cambiaire J.C."/>
            <person name="Otis C."/>
            <person name="Turmel M."/>
            <person name="Lemieux C."/>
        </authorList>
    </citation>
    <scope>NUCLEOTIDE SEQUENCE [LARGE SCALE GENOMIC DNA]</scope>
</reference>
<geneLocation type="chloroplast" evidence="2"/>
<keyword evidence="2" id="KW-0150">Chloroplast</keyword>
<sequence length="76" mass="9371">MRTYIIRIIYVLTYRLPPFLNKIYHTTLIKHISLLIRSSSHIYLIYTYINYMLLIICISNKNSQKFMYLQKFYLEN</sequence>
<accession>A6YGB9</accession>
<keyword evidence="1" id="KW-1133">Transmembrane helix</keyword>
<keyword evidence="1" id="KW-0472">Membrane</keyword>
<feature type="transmembrane region" description="Helical" evidence="1">
    <location>
        <begin position="40"/>
        <end position="58"/>
    </location>
</feature>
<organism evidence="2">
    <name type="scientific">Pleurastrum terricola</name>
    <name type="common">Filamentous green alga</name>
    <name type="synonym">Leptosira terrestris</name>
    <dbReference type="NCBI Taxonomy" id="34116"/>
    <lineage>
        <taxon>Eukaryota</taxon>
        <taxon>Viridiplantae</taxon>
        <taxon>Chlorophyta</taxon>
        <taxon>core chlorophytes</taxon>
        <taxon>Chlorophyceae</taxon>
        <taxon>CS clade</taxon>
        <taxon>Chlamydomonadales</taxon>
        <taxon>Pleurastraceae</taxon>
        <taxon>Pleurastrum</taxon>
    </lineage>
</organism>
<evidence type="ECO:0000313" key="2">
    <source>
        <dbReference type="EMBL" id="ABO69364.1"/>
    </source>
</evidence>
<reference evidence="2" key="2">
    <citation type="submission" date="2007-03" db="EMBL/GenBank/DDBJ databases">
        <authorList>
            <consortium name="NIH - Zebrafish Gene Collection (ZGC) project"/>
        </authorList>
    </citation>
    <scope>NUCLEOTIDE SEQUENCE</scope>
</reference>